<dbReference type="CDD" id="cd00609">
    <property type="entry name" value="AAT_like"/>
    <property type="match status" value="1"/>
</dbReference>
<dbReference type="InterPro" id="IPR015422">
    <property type="entry name" value="PyrdxlP-dep_Trfase_small"/>
</dbReference>
<dbReference type="GO" id="GO:0003700">
    <property type="term" value="F:DNA-binding transcription factor activity"/>
    <property type="evidence" value="ECO:0007669"/>
    <property type="project" value="InterPro"/>
</dbReference>
<dbReference type="PANTHER" id="PTHR46577">
    <property type="entry name" value="HTH-TYPE TRANSCRIPTIONAL REGULATORY PROTEIN GABR"/>
    <property type="match status" value="1"/>
</dbReference>
<organism evidence="6 7">
    <name type="scientific">Pseudorhodoplanes sinuspersici</name>
    <dbReference type="NCBI Taxonomy" id="1235591"/>
    <lineage>
        <taxon>Bacteria</taxon>
        <taxon>Pseudomonadati</taxon>
        <taxon>Pseudomonadota</taxon>
        <taxon>Alphaproteobacteria</taxon>
        <taxon>Hyphomicrobiales</taxon>
        <taxon>Pseudorhodoplanes</taxon>
    </lineage>
</organism>
<dbReference type="OrthoDB" id="9794015at2"/>
<dbReference type="Pfam" id="PF00155">
    <property type="entry name" value="Aminotran_1_2"/>
    <property type="match status" value="1"/>
</dbReference>
<evidence type="ECO:0000256" key="5">
    <source>
        <dbReference type="ARBA" id="ARBA00023163"/>
    </source>
</evidence>
<dbReference type="Gene3D" id="1.10.10.10">
    <property type="entry name" value="Winged helix-like DNA-binding domain superfamily/Winged helix DNA-binding domain"/>
    <property type="match status" value="1"/>
</dbReference>
<evidence type="ECO:0000256" key="1">
    <source>
        <dbReference type="ARBA" id="ARBA00005384"/>
    </source>
</evidence>
<dbReference type="GO" id="GO:0003677">
    <property type="term" value="F:DNA binding"/>
    <property type="evidence" value="ECO:0007669"/>
    <property type="project" value="UniProtKB-KW"/>
</dbReference>
<evidence type="ECO:0000256" key="3">
    <source>
        <dbReference type="ARBA" id="ARBA00023015"/>
    </source>
</evidence>
<dbReference type="KEGG" id="psin:CAK95_04600"/>
<dbReference type="AlphaFoldDB" id="A0A1W6ZM57"/>
<keyword evidence="7" id="KW-1185">Reference proteome</keyword>
<dbReference type="GO" id="GO:0030170">
    <property type="term" value="F:pyridoxal phosphate binding"/>
    <property type="evidence" value="ECO:0007669"/>
    <property type="project" value="InterPro"/>
</dbReference>
<dbReference type="Gene3D" id="3.90.1150.10">
    <property type="entry name" value="Aspartate Aminotransferase, domain 1"/>
    <property type="match status" value="1"/>
</dbReference>
<proteinExistence type="inferred from homology"/>
<evidence type="ECO:0000313" key="7">
    <source>
        <dbReference type="Proteomes" id="UP000194137"/>
    </source>
</evidence>
<keyword evidence="5" id="KW-0804">Transcription</keyword>
<dbReference type="PROSITE" id="PS50949">
    <property type="entry name" value="HTH_GNTR"/>
    <property type="match status" value="1"/>
</dbReference>
<keyword evidence="3" id="KW-0805">Transcription regulation</keyword>
<dbReference type="InterPro" id="IPR036390">
    <property type="entry name" value="WH_DNA-bd_sf"/>
</dbReference>
<comment type="similarity">
    <text evidence="1">In the C-terminal section; belongs to the class-I pyridoxal-phosphate-dependent aminotransferase family.</text>
</comment>
<dbReference type="PANTHER" id="PTHR46577:SF1">
    <property type="entry name" value="HTH-TYPE TRANSCRIPTIONAL REGULATORY PROTEIN GABR"/>
    <property type="match status" value="1"/>
</dbReference>
<dbReference type="SUPFAM" id="SSF53383">
    <property type="entry name" value="PLP-dependent transferases"/>
    <property type="match status" value="1"/>
</dbReference>
<dbReference type="InterPro" id="IPR036388">
    <property type="entry name" value="WH-like_DNA-bd_sf"/>
</dbReference>
<dbReference type="SUPFAM" id="SSF46785">
    <property type="entry name" value="Winged helix' DNA-binding domain"/>
    <property type="match status" value="1"/>
</dbReference>
<dbReference type="InterPro" id="IPR051446">
    <property type="entry name" value="HTH_trans_reg/aminotransferase"/>
</dbReference>
<dbReference type="Pfam" id="PF00392">
    <property type="entry name" value="GntR"/>
    <property type="match status" value="1"/>
</dbReference>
<evidence type="ECO:0000256" key="4">
    <source>
        <dbReference type="ARBA" id="ARBA00023125"/>
    </source>
</evidence>
<protein>
    <submittedName>
        <fullName evidence="6">Transcriptional regulator</fullName>
    </submittedName>
</protein>
<dbReference type="InterPro" id="IPR015424">
    <property type="entry name" value="PyrdxlP-dep_Trfase"/>
</dbReference>
<sequence length="458" mass="49521">MEWVPAISEWPGPLYMRIVDAMAADIAHGRLARGQQLPTHRALAKALNVDLTTVTRAYSEARRRGLLDARVGSGTFVSETTIRAATDMPHQAKIDLSMNVPPHPVEANLDVRIAQGLSAIQDQASFTAFLNYQRPGGSDEDRHVAAEWLRPRLPKISADKIIVYPGSQAALFNSLLSMTSPGDVILTEALTFPGIRAAAAKLGVQLIGVAMDDEGVRPDALKRACDDYNPKAVYLVPTLHNPTTATMGPSRRKAVAEVIRAGDIMLIEDDAYGFLEPTVSPIANLIPERTYLPVSLSKCIAPALRVSYLIVPDAASEQIMRASLQATMQMPPPLMVALVTHWIKTGVADQIITAIRNEAAGRQQLASRILNGASFAAGPTAHHLWLSLPRQWSRADFISQVLRDGLAVVGAEAFSVTENSPHAVRVSLGAARNRAELSQALHLLAETLRSPPAIRQIV</sequence>
<dbReference type="CDD" id="cd07377">
    <property type="entry name" value="WHTH_GntR"/>
    <property type="match status" value="1"/>
</dbReference>
<evidence type="ECO:0000313" key="6">
    <source>
        <dbReference type="EMBL" id="ARP98451.1"/>
    </source>
</evidence>
<gene>
    <name evidence="6" type="ORF">CAK95_04600</name>
</gene>
<dbReference type="SMART" id="SM00345">
    <property type="entry name" value="HTH_GNTR"/>
    <property type="match status" value="1"/>
</dbReference>
<reference evidence="6 7" key="1">
    <citation type="submission" date="2017-05" db="EMBL/GenBank/DDBJ databases">
        <title>Full genome sequence of Pseudorhodoplanes sinuspersici.</title>
        <authorList>
            <person name="Dastgheib S.M.M."/>
            <person name="Shavandi M."/>
            <person name="Tirandaz H."/>
        </authorList>
    </citation>
    <scope>NUCLEOTIDE SEQUENCE [LARGE SCALE GENOMIC DNA]</scope>
    <source>
        <strain evidence="6 7">RIPI110</strain>
    </source>
</reference>
<evidence type="ECO:0000256" key="2">
    <source>
        <dbReference type="ARBA" id="ARBA00022898"/>
    </source>
</evidence>
<accession>A0A1W6ZM57</accession>
<keyword evidence="4" id="KW-0238">DNA-binding</keyword>
<dbReference type="Gene3D" id="3.40.640.10">
    <property type="entry name" value="Type I PLP-dependent aspartate aminotransferase-like (Major domain)"/>
    <property type="match status" value="1"/>
</dbReference>
<dbReference type="STRING" id="1235591.CAK95_04600"/>
<dbReference type="InterPro" id="IPR015421">
    <property type="entry name" value="PyrdxlP-dep_Trfase_major"/>
</dbReference>
<dbReference type="InterPro" id="IPR004839">
    <property type="entry name" value="Aminotransferase_I/II_large"/>
</dbReference>
<dbReference type="InterPro" id="IPR000524">
    <property type="entry name" value="Tscrpt_reg_HTH_GntR"/>
</dbReference>
<dbReference type="EMBL" id="CP021112">
    <property type="protein sequence ID" value="ARP98451.1"/>
    <property type="molecule type" value="Genomic_DNA"/>
</dbReference>
<dbReference type="Proteomes" id="UP000194137">
    <property type="component" value="Chromosome"/>
</dbReference>
<keyword evidence="2" id="KW-0663">Pyridoxal phosphate</keyword>
<name>A0A1W6ZM57_9HYPH</name>
<dbReference type="RefSeq" id="WP_086086869.1">
    <property type="nucleotide sequence ID" value="NZ_CP021112.1"/>
</dbReference>